<keyword evidence="2" id="KW-1185">Reference proteome</keyword>
<dbReference type="PROSITE" id="PS51318">
    <property type="entry name" value="TAT"/>
    <property type="match status" value="1"/>
</dbReference>
<proteinExistence type="predicted"/>
<dbReference type="SUPFAM" id="SSF53649">
    <property type="entry name" value="Alkaline phosphatase-like"/>
    <property type="match status" value="1"/>
</dbReference>
<evidence type="ECO:0000313" key="2">
    <source>
        <dbReference type="Proteomes" id="UP000609651"/>
    </source>
</evidence>
<sequence>MASPLALPRRDALFSLGASVGGLALSALLADEGFGAKAPSATAGDGPTAPKPPHFPAKAKRCIFLTMEGGPSQIDTFDPKPKLRDVHLQEFQAGGEQKSAMASGKRYYVESPFQFMKAGESGADMGTNWPHLAGVADDLCFYRGCQAESVNHPTAMAHINTGNRFGGDPAVGSWVTYGLGSENADLPAFVVLPEVSHPQGGAANWGNGFLPAHYQGTPLRAEGSPILNLAPPEGITRDHQRRNLDLLAELNRRHAADRIAADDPFAQTLAARVESYELAFRMQARVPGLIDIDGEDQATKDLYGVDATDTDAFGRKCLLARRLVERGVRFVQLYHGTWDSHDQLARAHGNLIRQVDRPIAALLTDLKRRNLLDETLVVWTGEFGRSPDNSPRGGIAYGRDHNAKAMTIWMAGGGVKAGHTIGATDELGAEAVECVHPIRDLHVTLLHLLGLDDNRLTYFSSGRFKQLSQFGGKVIEELLA</sequence>
<dbReference type="InterPro" id="IPR006311">
    <property type="entry name" value="TAT_signal"/>
</dbReference>
<protein>
    <recommendedName>
        <fullName evidence="3">DUF1501 domain-containing protein</fullName>
    </recommendedName>
</protein>
<organism evidence="1 2">
    <name type="scientific">Alienimonas chondri</name>
    <dbReference type="NCBI Taxonomy" id="2681879"/>
    <lineage>
        <taxon>Bacteria</taxon>
        <taxon>Pseudomonadati</taxon>
        <taxon>Planctomycetota</taxon>
        <taxon>Planctomycetia</taxon>
        <taxon>Planctomycetales</taxon>
        <taxon>Planctomycetaceae</taxon>
        <taxon>Alienimonas</taxon>
    </lineage>
</organism>
<dbReference type="EMBL" id="WTPX01000008">
    <property type="protein sequence ID" value="NNJ24425.1"/>
    <property type="molecule type" value="Genomic_DNA"/>
</dbReference>
<dbReference type="PANTHER" id="PTHR43737">
    <property type="entry name" value="BLL7424 PROTEIN"/>
    <property type="match status" value="1"/>
</dbReference>
<evidence type="ECO:0008006" key="3">
    <source>
        <dbReference type="Google" id="ProtNLM"/>
    </source>
</evidence>
<accession>A0ABX1VA91</accession>
<dbReference type="Proteomes" id="UP000609651">
    <property type="component" value="Unassembled WGS sequence"/>
</dbReference>
<evidence type="ECO:0000313" key="1">
    <source>
        <dbReference type="EMBL" id="NNJ24425.1"/>
    </source>
</evidence>
<dbReference type="PANTHER" id="PTHR43737:SF1">
    <property type="entry name" value="DUF1501 DOMAIN-CONTAINING PROTEIN"/>
    <property type="match status" value="1"/>
</dbReference>
<gene>
    <name evidence="1" type="ORF">LzC2_04820</name>
</gene>
<dbReference type="Pfam" id="PF07394">
    <property type="entry name" value="DUF1501"/>
    <property type="match status" value="1"/>
</dbReference>
<dbReference type="InterPro" id="IPR010869">
    <property type="entry name" value="DUF1501"/>
</dbReference>
<dbReference type="RefSeq" id="WP_171183356.1">
    <property type="nucleotide sequence ID" value="NZ_WTPX01000008.1"/>
</dbReference>
<dbReference type="InterPro" id="IPR017850">
    <property type="entry name" value="Alkaline_phosphatase_core_sf"/>
</dbReference>
<dbReference type="Gene3D" id="3.40.720.10">
    <property type="entry name" value="Alkaline Phosphatase, subunit A"/>
    <property type="match status" value="1"/>
</dbReference>
<comment type="caution">
    <text evidence="1">The sequence shown here is derived from an EMBL/GenBank/DDBJ whole genome shotgun (WGS) entry which is preliminary data.</text>
</comment>
<name>A0ABX1VA91_9PLAN</name>
<reference evidence="1 2" key="1">
    <citation type="journal article" date="2020" name="Syst. Appl. Microbiol.">
        <title>Alienimonas chondri sp. nov., a novel planctomycete isolated from the biofilm of the red alga Chondrus crispus.</title>
        <authorList>
            <person name="Vitorino I."/>
            <person name="Albuquerque L."/>
            <person name="Wiegand S."/>
            <person name="Kallscheuer N."/>
            <person name="da Costa M.S."/>
            <person name="Lobo-da-Cunha A."/>
            <person name="Jogler C."/>
            <person name="Lage O.M."/>
        </authorList>
    </citation>
    <scope>NUCLEOTIDE SEQUENCE [LARGE SCALE GENOMIC DNA]</scope>
    <source>
        <strain evidence="1 2">LzC2</strain>
    </source>
</reference>